<protein>
    <submittedName>
        <fullName evidence="5">Expressed protein</fullName>
    </submittedName>
</protein>
<dbReference type="Proteomes" id="UP000002149">
    <property type="component" value="Chromosome 8"/>
</dbReference>
<dbReference type="CDD" id="cd00067">
    <property type="entry name" value="GAL4"/>
    <property type="match status" value="1"/>
</dbReference>
<dbReference type="OrthoDB" id="1708823at2759"/>
<evidence type="ECO:0000313" key="6">
    <source>
        <dbReference type="Proteomes" id="UP000002149"/>
    </source>
</evidence>
<proteinExistence type="predicted"/>
<feature type="compositionally biased region" description="Low complexity" evidence="3">
    <location>
        <begin position="195"/>
        <end position="210"/>
    </location>
</feature>
<name>Q5KD30_CRYD1</name>
<feature type="region of interest" description="Disordered" evidence="3">
    <location>
        <begin position="48"/>
        <end position="136"/>
    </location>
</feature>
<dbReference type="SUPFAM" id="SSF57701">
    <property type="entry name" value="Zn2/Cys6 DNA-binding domain"/>
    <property type="match status" value="1"/>
</dbReference>
<dbReference type="PaxDb" id="214684-Q5KD30"/>
<dbReference type="GO" id="GO:0005634">
    <property type="term" value="C:nucleus"/>
    <property type="evidence" value="ECO:0000318"/>
    <property type="project" value="GO_Central"/>
</dbReference>
<keyword evidence="2" id="KW-0539">Nucleus</keyword>
<sequence length="752" mass="83527">MPILTCDQCRARKVRCMPPNEAGGPSSDRTRLRQGSKCLNCDRRKEDCTYDYTPKKTGRPRAGTSSRRAPSTSSNVSRSRRSISPSASGLRQNSVQARSFNPRQIPSPRARISPSLASHPDHFRKSPPTASQTAALRVRHSTPNIHHSGPPEDFNFLVDDRSFINPPVVESLYDSFRHLLGTPLPLSFDFTVPSEAEAQSSGQATAQAGSKHPHAFPETRDVTENDPLKDPDPPISQPPGLPFGSQGLSVSPTSQTVGQSLEGDGVSILGPSPSQVPWSGIGQSPFTNDSHLPNGLQSLDFAGSCSSGIPSVDLQGMLSGDGRTEWLGNSRVIPTIESVASWDEVGFFLSLYLKYQHPLLPLVHRPTFAQDVLHRRDRIDEAFRGLLLSIVAYTICHTNASMLEQRMDRARQETLFRRCQRGSRMIQIRHQMKPSLVILASTILDWITSQSASAENLPENLISDVRRLVYSLKLNQASPRGMKDLLEVEMCRKLYWVAYDIDKTNAMYLNPVAIQDSDGVPPLPLEVDDDFITRDDMLLVQPGQQHSYMVGFNCVNRLFQILSQCMLRQRLLNSTPSFGFNVWAHGEWVQGAMNELRQILADLPPQLRPEPGSGGDSSTSFNETQAANICITALCVEMALLDLKVRFSPDVDIRQDRQSIAQRVFQQLQSIPIECLARNGESMRGKVAHVVLSLLDASQDTSVTQEDSKMGESLWNWWNMYSRVLCLQVIPDRPASAVPTRPGTPETRRSFL</sequence>
<gene>
    <name evidence="5" type="ordered locus">CNH03110</name>
</gene>
<feature type="compositionally biased region" description="Polar residues" evidence="3">
    <location>
        <begin position="89"/>
        <end position="104"/>
    </location>
</feature>
<feature type="compositionally biased region" description="Polar residues" evidence="3">
    <location>
        <begin position="272"/>
        <end position="292"/>
    </location>
</feature>
<dbReference type="EMBL" id="AE017348">
    <property type="protein sequence ID" value="AAW45173.2"/>
    <property type="molecule type" value="Genomic_DNA"/>
</dbReference>
<dbReference type="GO" id="GO:0043565">
    <property type="term" value="F:sequence-specific DNA binding"/>
    <property type="evidence" value="ECO:0000318"/>
    <property type="project" value="GO_Central"/>
</dbReference>
<dbReference type="HOGENOM" id="CLU_852627_0_0_1"/>
<evidence type="ECO:0000256" key="1">
    <source>
        <dbReference type="ARBA" id="ARBA00022723"/>
    </source>
</evidence>
<dbReference type="InterPro" id="IPR050987">
    <property type="entry name" value="AtrR-like"/>
</dbReference>
<dbReference type="GO" id="GO:0000981">
    <property type="term" value="F:DNA-binding transcription factor activity, RNA polymerase II-specific"/>
    <property type="evidence" value="ECO:0000318"/>
    <property type="project" value="GO_Central"/>
</dbReference>
<dbReference type="Pfam" id="PF04082">
    <property type="entry name" value="Fungal_trans"/>
    <property type="match status" value="1"/>
</dbReference>
<evidence type="ECO:0000256" key="3">
    <source>
        <dbReference type="SAM" id="MobiDB-lite"/>
    </source>
</evidence>
<feature type="compositionally biased region" description="Low complexity" evidence="3">
    <location>
        <begin position="68"/>
        <end position="88"/>
    </location>
</feature>
<dbReference type="GO" id="GO:0008270">
    <property type="term" value="F:zinc ion binding"/>
    <property type="evidence" value="ECO:0007669"/>
    <property type="project" value="InterPro"/>
</dbReference>
<dbReference type="RefSeq" id="XP_024513395.1">
    <property type="nucleotide sequence ID" value="XM_024657725.1"/>
</dbReference>
<dbReference type="InParanoid" id="Q5KD30"/>
<evidence type="ECO:0000313" key="5">
    <source>
        <dbReference type="EMBL" id="AAW45173.2"/>
    </source>
</evidence>
<organism evidence="5 6">
    <name type="scientific">Cryptococcus deneoformans (strain JEC21 / ATCC MYA-565)</name>
    <name type="common">Cryptococcus neoformans var. neoformans serotype D</name>
    <dbReference type="NCBI Taxonomy" id="214684"/>
    <lineage>
        <taxon>Eukaryota</taxon>
        <taxon>Fungi</taxon>
        <taxon>Dikarya</taxon>
        <taxon>Basidiomycota</taxon>
        <taxon>Agaricomycotina</taxon>
        <taxon>Tremellomycetes</taxon>
        <taxon>Tremellales</taxon>
        <taxon>Cryptococcaceae</taxon>
        <taxon>Cryptococcus</taxon>
        <taxon>Cryptococcus neoformans species complex</taxon>
    </lineage>
</organism>
<dbReference type="AlphaFoldDB" id="Q5KD30"/>
<dbReference type="PANTHER" id="PTHR46910">
    <property type="entry name" value="TRANSCRIPTION FACTOR PDR1"/>
    <property type="match status" value="1"/>
</dbReference>
<dbReference type="GO" id="GO:0006351">
    <property type="term" value="P:DNA-templated transcription"/>
    <property type="evidence" value="ECO:0007669"/>
    <property type="project" value="InterPro"/>
</dbReference>
<feature type="compositionally biased region" description="Basic and acidic residues" evidence="3">
    <location>
        <begin position="215"/>
        <end position="232"/>
    </location>
</feature>
<evidence type="ECO:0000256" key="2">
    <source>
        <dbReference type="ARBA" id="ARBA00023242"/>
    </source>
</evidence>
<feature type="domain" description="Zn(2)-C6 fungal-type" evidence="4">
    <location>
        <begin position="5"/>
        <end position="50"/>
    </location>
</feature>
<dbReference type="InterPro" id="IPR001138">
    <property type="entry name" value="Zn2Cys6_DnaBD"/>
</dbReference>
<dbReference type="PROSITE" id="PS50048">
    <property type="entry name" value="ZN2_CY6_FUNGAL_2"/>
    <property type="match status" value="1"/>
</dbReference>
<dbReference type="PANTHER" id="PTHR46910:SF40">
    <property type="entry name" value="ZN(II)2CYS6 TRANSCRIPTION FACTOR (EUROFUNG)"/>
    <property type="match status" value="1"/>
</dbReference>
<dbReference type="KEGG" id="cne:CNH03110"/>
<keyword evidence="1" id="KW-0479">Metal-binding</keyword>
<dbReference type="GO" id="GO:0045944">
    <property type="term" value="P:positive regulation of transcription by RNA polymerase II"/>
    <property type="evidence" value="ECO:0000318"/>
    <property type="project" value="GO_Central"/>
</dbReference>
<feature type="region of interest" description="Disordered" evidence="3">
    <location>
        <begin position="17"/>
        <end position="36"/>
    </location>
</feature>
<dbReference type="InterPro" id="IPR007219">
    <property type="entry name" value="XnlR_reg_dom"/>
</dbReference>
<dbReference type="CDD" id="cd12148">
    <property type="entry name" value="fungal_TF_MHR"/>
    <property type="match status" value="1"/>
</dbReference>
<dbReference type="InterPro" id="IPR036864">
    <property type="entry name" value="Zn2-C6_fun-type_DNA-bd_sf"/>
</dbReference>
<reference evidence="5 6" key="1">
    <citation type="journal article" date="2005" name="Science">
        <title>The genome of the basidiomycetous yeast and human pathogen Cryptococcus neoformans.</title>
        <authorList>
            <person name="Loftus B.J."/>
            <person name="Fung E."/>
            <person name="Roncaglia P."/>
            <person name="Rowley D."/>
            <person name="Amedeo P."/>
            <person name="Bruno D."/>
            <person name="Vamathevan J."/>
            <person name="Miranda M."/>
            <person name="Anderson I.J."/>
            <person name="Fraser J.A."/>
            <person name="Allen J.E."/>
            <person name="Bosdet I.E."/>
            <person name="Brent M.R."/>
            <person name="Chiu R."/>
            <person name="Doering T.L."/>
            <person name="Donlin M.J."/>
            <person name="D'Souza C.A."/>
            <person name="Fox D.S."/>
            <person name="Grinberg V."/>
            <person name="Fu J."/>
            <person name="Fukushima M."/>
            <person name="Haas B.J."/>
            <person name="Huang J.C."/>
            <person name="Janbon G."/>
            <person name="Jones S.J."/>
            <person name="Koo H.L."/>
            <person name="Krzywinski M.I."/>
            <person name="Kwon-Chung J.K."/>
            <person name="Lengeler K.B."/>
            <person name="Maiti R."/>
            <person name="Marra M.A."/>
            <person name="Marra R.E."/>
            <person name="Mathewson C.A."/>
            <person name="Mitchell T.G."/>
            <person name="Pertea M."/>
            <person name="Riggs F.R."/>
            <person name="Salzberg S.L."/>
            <person name="Schein J.E."/>
            <person name="Shvartsbeyn A."/>
            <person name="Shin H."/>
            <person name="Shumway M."/>
            <person name="Specht C.A."/>
            <person name="Suh B.B."/>
            <person name="Tenney A."/>
            <person name="Utterback T.R."/>
            <person name="Wickes B.L."/>
            <person name="Wortman J.R."/>
            <person name="Wye N.H."/>
            <person name="Kronstad J.W."/>
            <person name="Lodge J.K."/>
            <person name="Heitman J."/>
            <person name="Davis R.W."/>
            <person name="Fraser C.M."/>
            <person name="Hyman R.W."/>
        </authorList>
    </citation>
    <scope>NUCLEOTIDE SEQUENCE [LARGE SCALE GENOMIC DNA]</scope>
    <source>
        <strain evidence="6">JEC21 / ATCC MYA-565</strain>
    </source>
</reference>
<dbReference type="GeneID" id="3259351"/>
<keyword evidence="6" id="KW-1185">Reference proteome</keyword>
<feature type="region of interest" description="Disordered" evidence="3">
    <location>
        <begin position="195"/>
        <end position="292"/>
    </location>
</feature>
<feature type="compositionally biased region" description="Polar residues" evidence="3">
    <location>
        <begin position="246"/>
        <end position="259"/>
    </location>
</feature>
<dbReference type="Gene3D" id="4.10.240.10">
    <property type="entry name" value="Zn(2)-C6 fungal-type DNA-binding domain"/>
    <property type="match status" value="1"/>
</dbReference>
<accession>Q5KD30</accession>
<evidence type="ECO:0000259" key="4">
    <source>
        <dbReference type="PROSITE" id="PS50048"/>
    </source>
</evidence>
<dbReference type="VEuPathDB" id="FungiDB:CNH03110"/>